<feature type="domain" description="N-acetyltransferase" evidence="1">
    <location>
        <begin position="6"/>
        <end position="156"/>
    </location>
</feature>
<dbReference type="Proteomes" id="UP000664628">
    <property type="component" value="Unassembled WGS sequence"/>
</dbReference>
<evidence type="ECO:0000313" key="2">
    <source>
        <dbReference type="EMBL" id="MBO0951744.1"/>
    </source>
</evidence>
<name>A0ABS3JP11_9BACT</name>
<evidence type="ECO:0000313" key="3">
    <source>
        <dbReference type="Proteomes" id="UP000664628"/>
    </source>
</evidence>
<reference evidence="2 3" key="1">
    <citation type="submission" date="2021-03" db="EMBL/GenBank/DDBJ databases">
        <title>Fibrella sp. HMF5405 genome sequencing and assembly.</title>
        <authorList>
            <person name="Kang H."/>
            <person name="Kim H."/>
            <person name="Bae S."/>
            <person name="Joh K."/>
        </authorList>
    </citation>
    <scope>NUCLEOTIDE SEQUENCE [LARGE SCALE GENOMIC DNA]</scope>
    <source>
        <strain evidence="2 3">HMF5405</strain>
    </source>
</reference>
<dbReference type="InterPro" id="IPR000182">
    <property type="entry name" value="GNAT_dom"/>
</dbReference>
<dbReference type="CDD" id="cd04301">
    <property type="entry name" value="NAT_SF"/>
    <property type="match status" value="1"/>
</dbReference>
<dbReference type="PROSITE" id="PS51186">
    <property type="entry name" value="GNAT"/>
    <property type="match status" value="1"/>
</dbReference>
<comment type="caution">
    <text evidence="2">The sequence shown here is derived from an EMBL/GenBank/DDBJ whole genome shotgun (WGS) entry which is preliminary data.</text>
</comment>
<organism evidence="2 3">
    <name type="scientific">Fibrella forsythiae</name>
    <dbReference type="NCBI Taxonomy" id="2817061"/>
    <lineage>
        <taxon>Bacteria</taxon>
        <taxon>Pseudomonadati</taxon>
        <taxon>Bacteroidota</taxon>
        <taxon>Cytophagia</taxon>
        <taxon>Cytophagales</taxon>
        <taxon>Spirosomataceae</taxon>
        <taxon>Fibrella</taxon>
    </lineage>
</organism>
<dbReference type="InterPro" id="IPR016181">
    <property type="entry name" value="Acyl_CoA_acyltransferase"/>
</dbReference>
<dbReference type="Pfam" id="PF00583">
    <property type="entry name" value="Acetyltransf_1"/>
    <property type="match status" value="1"/>
</dbReference>
<proteinExistence type="predicted"/>
<gene>
    <name evidence="2" type="ORF">J2I46_24390</name>
</gene>
<evidence type="ECO:0000259" key="1">
    <source>
        <dbReference type="PROSITE" id="PS51186"/>
    </source>
</evidence>
<accession>A0ABS3JP11</accession>
<dbReference type="SUPFAM" id="SSF55729">
    <property type="entry name" value="Acyl-CoA N-acyltransferases (Nat)"/>
    <property type="match status" value="1"/>
</dbReference>
<dbReference type="Gene3D" id="3.40.630.30">
    <property type="match status" value="1"/>
</dbReference>
<dbReference type="RefSeq" id="WP_207331688.1">
    <property type="nucleotide sequence ID" value="NZ_JAFMYW010000008.1"/>
</dbReference>
<protein>
    <submittedName>
        <fullName evidence="2">GNAT family N-acetyltransferase</fullName>
    </submittedName>
</protein>
<keyword evidence="3" id="KW-1185">Reference proteome</keyword>
<dbReference type="EMBL" id="JAFMYW010000008">
    <property type="protein sequence ID" value="MBO0951744.1"/>
    <property type="molecule type" value="Genomic_DNA"/>
</dbReference>
<sequence length="156" mass="17659">MPFTYCTYTALPSEPILAKLLDLLIGIFTNQSREEWLADLTAKATYPGFQLLVVLDGDRLVGCKLGYTWQPDGKPTNTFYSWLGGVDPAYRGQGIAAELMRLQHEACQTARYVTIRTHTYNQWRDMLILNLRHGFHIVGTQPGKRGLTIILEKTLV</sequence>